<dbReference type="STRING" id="930991.A0A0D0DHW8"/>
<dbReference type="GO" id="GO:0005768">
    <property type="term" value="C:endosome"/>
    <property type="evidence" value="ECO:0007669"/>
    <property type="project" value="TreeGrafter"/>
</dbReference>
<evidence type="ECO:0000256" key="3">
    <source>
        <dbReference type="ARBA" id="ARBA00023054"/>
    </source>
</evidence>
<dbReference type="InParanoid" id="A0A0D0DHW8"/>
<protein>
    <recommendedName>
        <fullName evidence="2">Autophagy-related protein 14</fullName>
    </recommendedName>
</protein>
<feature type="compositionally biased region" description="Low complexity" evidence="4">
    <location>
        <begin position="127"/>
        <end position="150"/>
    </location>
</feature>
<keyword evidence="3" id="KW-0175">Coiled coil</keyword>
<dbReference type="GO" id="GO:0000149">
    <property type="term" value="F:SNARE binding"/>
    <property type="evidence" value="ECO:0007669"/>
    <property type="project" value="TreeGrafter"/>
</dbReference>
<evidence type="ECO:0000313" key="6">
    <source>
        <dbReference type="Proteomes" id="UP000054538"/>
    </source>
</evidence>
<dbReference type="Pfam" id="PF10186">
    <property type="entry name" value="ATG14"/>
    <property type="match status" value="1"/>
</dbReference>
<dbReference type="GO" id="GO:0032991">
    <property type="term" value="C:protein-containing complex"/>
    <property type="evidence" value="ECO:0007669"/>
    <property type="project" value="UniProtKB-ARBA"/>
</dbReference>
<reference evidence="6" key="2">
    <citation type="submission" date="2015-01" db="EMBL/GenBank/DDBJ databases">
        <title>Evolutionary Origins and Diversification of the Mycorrhizal Mutualists.</title>
        <authorList>
            <consortium name="DOE Joint Genome Institute"/>
            <consortium name="Mycorrhizal Genomics Consortium"/>
            <person name="Kohler A."/>
            <person name="Kuo A."/>
            <person name="Nagy L.G."/>
            <person name="Floudas D."/>
            <person name="Copeland A."/>
            <person name="Barry K.W."/>
            <person name="Cichocki N."/>
            <person name="Veneault-Fourrey C."/>
            <person name="LaButti K."/>
            <person name="Lindquist E.A."/>
            <person name="Lipzen A."/>
            <person name="Lundell T."/>
            <person name="Morin E."/>
            <person name="Murat C."/>
            <person name="Riley R."/>
            <person name="Ohm R."/>
            <person name="Sun H."/>
            <person name="Tunlid A."/>
            <person name="Henrissat B."/>
            <person name="Grigoriev I.V."/>
            <person name="Hibbett D.S."/>
            <person name="Martin F."/>
        </authorList>
    </citation>
    <scope>NUCLEOTIDE SEQUENCE [LARGE SCALE GENOMIC DNA]</scope>
    <source>
        <strain evidence="6">Ve08.2h10</strain>
    </source>
</reference>
<dbReference type="Proteomes" id="UP000054538">
    <property type="component" value="Unassembled WGS sequence"/>
</dbReference>
<feature type="compositionally biased region" description="Low complexity" evidence="4">
    <location>
        <begin position="168"/>
        <end position="183"/>
    </location>
</feature>
<dbReference type="AlphaFoldDB" id="A0A0D0DHW8"/>
<reference evidence="5 6" key="1">
    <citation type="submission" date="2014-04" db="EMBL/GenBank/DDBJ databases">
        <authorList>
            <consortium name="DOE Joint Genome Institute"/>
            <person name="Kuo A."/>
            <person name="Kohler A."/>
            <person name="Jargeat P."/>
            <person name="Nagy L.G."/>
            <person name="Floudas D."/>
            <person name="Copeland A."/>
            <person name="Barry K.W."/>
            <person name="Cichocki N."/>
            <person name="Veneault-Fourrey C."/>
            <person name="LaButti K."/>
            <person name="Lindquist E.A."/>
            <person name="Lipzen A."/>
            <person name="Lundell T."/>
            <person name="Morin E."/>
            <person name="Murat C."/>
            <person name="Sun H."/>
            <person name="Tunlid A."/>
            <person name="Henrissat B."/>
            <person name="Grigoriev I.V."/>
            <person name="Hibbett D.S."/>
            <person name="Martin F."/>
            <person name="Nordberg H.P."/>
            <person name="Cantor M.N."/>
            <person name="Hua S.X."/>
        </authorList>
    </citation>
    <scope>NUCLEOTIDE SEQUENCE [LARGE SCALE GENOMIC DNA]</scope>
    <source>
        <strain evidence="5 6">Ve08.2h10</strain>
    </source>
</reference>
<dbReference type="OrthoDB" id="72772at2759"/>
<evidence type="ECO:0000256" key="2">
    <source>
        <dbReference type="ARBA" id="ARBA00013807"/>
    </source>
</evidence>
<dbReference type="HOGENOM" id="CLU_011081_0_0_1"/>
<feature type="region of interest" description="Disordered" evidence="4">
    <location>
        <begin position="847"/>
        <end position="908"/>
    </location>
</feature>
<organism evidence="5 6">
    <name type="scientific">Paxillus rubicundulus Ve08.2h10</name>
    <dbReference type="NCBI Taxonomy" id="930991"/>
    <lineage>
        <taxon>Eukaryota</taxon>
        <taxon>Fungi</taxon>
        <taxon>Dikarya</taxon>
        <taxon>Basidiomycota</taxon>
        <taxon>Agaricomycotina</taxon>
        <taxon>Agaricomycetes</taxon>
        <taxon>Agaricomycetidae</taxon>
        <taxon>Boletales</taxon>
        <taxon>Paxilineae</taxon>
        <taxon>Paxillaceae</taxon>
        <taxon>Paxillus</taxon>
    </lineage>
</organism>
<evidence type="ECO:0000313" key="5">
    <source>
        <dbReference type="EMBL" id="KIK97882.1"/>
    </source>
</evidence>
<feature type="compositionally biased region" description="Polar residues" evidence="4">
    <location>
        <begin position="263"/>
        <end position="302"/>
    </location>
</feature>
<comment type="similarity">
    <text evidence="1">Belongs to the ATG14 family.</text>
</comment>
<sequence>MSGSTQDAVLATPSSTTLYTTPGNTVTEGYFQRRLRHVTSIQIRNLTPFPVRDAFASALSHPAVHSQFTPLGNLSDDLDVTLMRKRPRRISTTSVMTLKNSPVDDITSAPDDFRGSGEGRGRRRAQSRVGFSRGGSVAASSGGGNNLSRSMTTTTAGQITRPTRVRTPSGVSSNSLSASLPSGFENGSVSGTPSASTLYFDHSQRTLEKVIKSRLVETFITITVPEPESPPPHLPPMSNGQSRYRAESVSLPSLPIDAAPPNGVSTATARKVATTSRVASIRATKTISTRAGPSMTTRSSTPARKPLPIAKAASSSSATRPPTKSHKSSSSAPLAKSSSHQSPLSSPAEPASLSKVPNYISPIHRPSTNPIYGLDAQSKSDFAESTDLSADTLRIQLWAKVDVSEAQRTSGSGKGKQKESAGTGSSAHSIGWKVLEEWNFVLLDLIPLPLELENHPSRLPSNTLVISFLPTGQSFYLPPPSRPRSRSHSRSPSRSGYNTDPESEIRKISNTSQAVPPVSCDMISASDNLSRLSLLRKSRKLGARTATLQELSQLASLQALMVDTKASLHDIIGEIDSHLAHDYVVTLKRETSERQERIQDRQAETRAMIERSNYLRGNIASRRMQIQARRENLAKARGLQAQDATSLSQETATVTEQRNDLTALHNRILPTRTSLISTLSTIYPIELLSPSELLFTILAVPLPIPFTSNEPAPPLSLSSYKEVTEDAVATALGYAAHLVQLLAVYMGKGLVYPVTYIGSRSLIRDNISAMVGPRMFPLFSKGVDTYRFEYAVFLLNKDIEMLMADRDLRALDMRHTLPNLKNLLLTVTDGECTSLFNPIYDDSSSSMGLATPPSASTPPALNLTTDAPKAEQNPHLSAAELPQEDDISSSCGATTPTATSTDGGTSTLSRYSKLSLGFPPFRDFLRSRNSSTVLRSSAKTVPDPVEERQEIDISGGTPSDLLELANSSGKLIDDDDRRTIKGVVVDHTAEQSADSDVKGAGNGHTMPDGTASAQEKHPDETALTTPSPVVSVDGFL</sequence>
<evidence type="ECO:0000256" key="1">
    <source>
        <dbReference type="ARBA" id="ARBA00009574"/>
    </source>
</evidence>
<dbReference type="EMBL" id="KN824916">
    <property type="protein sequence ID" value="KIK97882.1"/>
    <property type="molecule type" value="Genomic_DNA"/>
</dbReference>
<feature type="region of interest" description="Disordered" evidence="4">
    <location>
        <begin position="1"/>
        <end position="24"/>
    </location>
</feature>
<gene>
    <name evidence="5" type="ORF">PAXRUDRAFT_824462</name>
</gene>
<feature type="region of interest" description="Disordered" evidence="4">
    <location>
        <begin position="224"/>
        <end position="360"/>
    </location>
</feature>
<dbReference type="PANTHER" id="PTHR15157:SF5">
    <property type="entry name" value="UV RADIATION RESISTANCE-ASSOCIATED GENE PROTEIN"/>
    <property type="match status" value="1"/>
</dbReference>
<feature type="region of interest" description="Disordered" evidence="4">
    <location>
        <begin position="935"/>
        <end position="960"/>
    </location>
</feature>
<feature type="compositionally biased region" description="Polar residues" evidence="4">
    <location>
        <begin position="151"/>
        <end position="161"/>
    </location>
</feature>
<feature type="compositionally biased region" description="Low complexity" evidence="4">
    <location>
        <begin position="850"/>
        <end position="860"/>
    </location>
</feature>
<dbReference type="GO" id="GO:0035493">
    <property type="term" value="P:SNARE complex assembly"/>
    <property type="evidence" value="ECO:0007669"/>
    <property type="project" value="TreeGrafter"/>
</dbReference>
<feature type="region of interest" description="Disordered" evidence="4">
    <location>
        <begin position="477"/>
        <end position="513"/>
    </location>
</feature>
<feature type="compositionally biased region" description="Basic and acidic residues" evidence="4">
    <location>
        <begin position="111"/>
        <end position="120"/>
    </location>
</feature>
<dbReference type="GO" id="GO:0000323">
    <property type="term" value="C:lytic vacuole"/>
    <property type="evidence" value="ECO:0007669"/>
    <property type="project" value="TreeGrafter"/>
</dbReference>
<evidence type="ECO:0000256" key="4">
    <source>
        <dbReference type="SAM" id="MobiDB-lite"/>
    </source>
</evidence>
<dbReference type="PANTHER" id="PTHR15157">
    <property type="entry name" value="UV RADIATION RESISTANCE-ASSOCIATED GENE PROTEIN"/>
    <property type="match status" value="1"/>
</dbReference>
<accession>A0A0D0DHW8</accession>
<feature type="compositionally biased region" description="Low complexity" evidence="4">
    <location>
        <begin position="328"/>
        <end position="354"/>
    </location>
</feature>
<keyword evidence="6" id="KW-1185">Reference proteome</keyword>
<proteinExistence type="inferred from homology"/>
<dbReference type="InterPro" id="IPR018791">
    <property type="entry name" value="UV_resistance/autophagy_Atg14"/>
</dbReference>
<feature type="region of interest" description="Disordered" evidence="4">
    <location>
        <begin position="404"/>
        <end position="426"/>
    </location>
</feature>
<feature type="region of interest" description="Disordered" evidence="4">
    <location>
        <begin position="101"/>
        <end position="191"/>
    </location>
</feature>
<feature type="region of interest" description="Disordered" evidence="4">
    <location>
        <begin position="987"/>
        <end position="1036"/>
    </location>
</feature>
<name>A0A0D0DHW8_9AGAM</name>
<feature type="compositionally biased region" description="Low complexity" evidence="4">
    <location>
        <begin position="888"/>
        <end position="908"/>
    </location>
</feature>